<dbReference type="Proteomes" id="UP000515121">
    <property type="component" value="Unplaced"/>
</dbReference>
<evidence type="ECO:0000259" key="3">
    <source>
        <dbReference type="Pfam" id="PF00176"/>
    </source>
</evidence>
<organism evidence="4 5">
    <name type="scientific">Durio zibethinus</name>
    <name type="common">Durian</name>
    <dbReference type="NCBI Taxonomy" id="66656"/>
    <lineage>
        <taxon>Eukaryota</taxon>
        <taxon>Viridiplantae</taxon>
        <taxon>Streptophyta</taxon>
        <taxon>Embryophyta</taxon>
        <taxon>Tracheophyta</taxon>
        <taxon>Spermatophyta</taxon>
        <taxon>Magnoliopsida</taxon>
        <taxon>eudicotyledons</taxon>
        <taxon>Gunneridae</taxon>
        <taxon>Pentapetalae</taxon>
        <taxon>rosids</taxon>
        <taxon>malvids</taxon>
        <taxon>Malvales</taxon>
        <taxon>Malvaceae</taxon>
        <taxon>Helicteroideae</taxon>
        <taxon>Durio</taxon>
    </lineage>
</organism>
<dbReference type="Gene3D" id="3.40.50.10810">
    <property type="entry name" value="Tandem AAA-ATPase domain"/>
    <property type="match status" value="1"/>
</dbReference>
<proteinExistence type="predicted"/>
<evidence type="ECO:0000256" key="2">
    <source>
        <dbReference type="ARBA" id="ARBA00023242"/>
    </source>
</evidence>
<dbReference type="SUPFAM" id="SSF52540">
    <property type="entry name" value="P-loop containing nucleoside triphosphate hydrolases"/>
    <property type="match status" value="1"/>
</dbReference>
<dbReference type="PANTHER" id="PTHR45623:SF17">
    <property type="entry name" value="CHROMODOMAIN-HELICASE-DNA-BINDING PROTEIN 3-RELATED"/>
    <property type="match status" value="1"/>
</dbReference>
<feature type="domain" description="SNF2 N-terminal" evidence="3">
    <location>
        <begin position="14"/>
        <end position="81"/>
    </location>
</feature>
<dbReference type="GO" id="GO:0042393">
    <property type="term" value="F:histone binding"/>
    <property type="evidence" value="ECO:0007669"/>
    <property type="project" value="TreeGrafter"/>
</dbReference>
<dbReference type="GO" id="GO:0003682">
    <property type="term" value="F:chromatin binding"/>
    <property type="evidence" value="ECO:0007669"/>
    <property type="project" value="TreeGrafter"/>
</dbReference>
<protein>
    <submittedName>
        <fullName evidence="5">CHD3-type chromatin-remodeling factor PICKLE-like</fullName>
    </submittedName>
</protein>
<dbReference type="InterPro" id="IPR027417">
    <property type="entry name" value="P-loop_NTPase"/>
</dbReference>
<dbReference type="GO" id="GO:0016887">
    <property type="term" value="F:ATP hydrolysis activity"/>
    <property type="evidence" value="ECO:0007669"/>
    <property type="project" value="TreeGrafter"/>
</dbReference>
<evidence type="ECO:0000313" key="4">
    <source>
        <dbReference type="Proteomes" id="UP000515121"/>
    </source>
</evidence>
<comment type="subcellular location">
    <subcellularLocation>
        <location evidence="1">Nucleus</location>
    </subcellularLocation>
</comment>
<dbReference type="GO" id="GO:0000785">
    <property type="term" value="C:chromatin"/>
    <property type="evidence" value="ECO:0007669"/>
    <property type="project" value="TreeGrafter"/>
</dbReference>
<dbReference type="GO" id="GO:0003677">
    <property type="term" value="F:DNA binding"/>
    <property type="evidence" value="ECO:0007669"/>
    <property type="project" value="TreeGrafter"/>
</dbReference>
<dbReference type="GO" id="GO:0140658">
    <property type="term" value="F:ATP-dependent chromatin remodeler activity"/>
    <property type="evidence" value="ECO:0007669"/>
    <property type="project" value="TreeGrafter"/>
</dbReference>
<name>A0A6P5ZD78_DURZI</name>
<dbReference type="InterPro" id="IPR000330">
    <property type="entry name" value="SNF2_N"/>
</dbReference>
<keyword evidence="4" id="KW-1185">Reference proteome</keyword>
<evidence type="ECO:0000313" key="5">
    <source>
        <dbReference type="RefSeq" id="XP_022750311.1"/>
    </source>
</evidence>
<dbReference type="GO" id="GO:0005524">
    <property type="term" value="F:ATP binding"/>
    <property type="evidence" value="ECO:0007669"/>
    <property type="project" value="InterPro"/>
</dbReference>
<reference evidence="5" key="1">
    <citation type="submission" date="2025-08" db="UniProtKB">
        <authorList>
            <consortium name="RefSeq"/>
        </authorList>
    </citation>
    <scope>IDENTIFICATION</scope>
    <source>
        <tissue evidence="5">Fruit stalk</tissue>
    </source>
</reference>
<evidence type="ECO:0000256" key="1">
    <source>
        <dbReference type="ARBA" id="ARBA00004123"/>
    </source>
</evidence>
<accession>A0A6P5ZD78</accession>
<dbReference type="OrthoDB" id="1709890at2759"/>
<sequence>MDVWPIACESKQDRIKVYVLLTSYEMINLDTASLKPIKRQRMIVYEGHRPKIRIQICFYSLKQNTSSHCTLLTGTPLQARTKALGVRKGAMVC</sequence>
<dbReference type="Pfam" id="PF00176">
    <property type="entry name" value="SNF2-rel_dom"/>
    <property type="match status" value="1"/>
</dbReference>
<dbReference type="KEGG" id="dzi:111299401"/>
<gene>
    <name evidence="5" type="primary">LOC111299401</name>
</gene>
<dbReference type="GO" id="GO:0005634">
    <property type="term" value="C:nucleus"/>
    <property type="evidence" value="ECO:0007669"/>
    <property type="project" value="UniProtKB-SubCell"/>
</dbReference>
<dbReference type="GeneID" id="111299401"/>
<dbReference type="InterPro" id="IPR038718">
    <property type="entry name" value="SNF2-like_sf"/>
</dbReference>
<dbReference type="AlphaFoldDB" id="A0A6P5ZD78"/>
<dbReference type="PANTHER" id="PTHR45623">
    <property type="entry name" value="CHROMODOMAIN-HELICASE-DNA-BINDING PROTEIN 3-RELATED-RELATED"/>
    <property type="match status" value="1"/>
</dbReference>
<dbReference type="RefSeq" id="XP_022750311.1">
    <property type="nucleotide sequence ID" value="XM_022894576.1"/>
</dbReference>
<keyword evidence="2" id="KW-0539">Nucleus</keyword>